<dbReference type="AlphaFoldDB" id="A0A504Y2W4"/>
<comment type="caution">
    <text evidence="1">The sequence shown here is derived from an EMBL/GenBank/DDBJ whole genome shotgun (WGS) entry which is preliminary data.</text>
</comment>
<dbReference type="Proteomes" id="UP000316759">
    <property type="component" value="Unassembled WGS sequence"/>
</dbReference>
<reference evidence="1 2" key="1">
    <citation type="submission" date="2019-04" db="EMBL/GenBank/DDBJ databases">
        <title>Annotation for the trematode Fasciola gigantica.</title>
        <authorList>
            <person name="Choi Y.-J."/>
        </authorList>
    </citation>
    <scope>NUCLEOTIDE SEQUENCE [LARGE SCALE GENOMIC DNA]</scope>
    <source>
        <strain evidence="1">Uganda_cow_1</strain>
    </source>
</reference>
<keyword evidence="2" id="KW-1185">Reference proteome</keyword>
<sequence length="84" mass="9609">MEHQIEELIHLSHQTIDLLNRLTHAIGSRDTRLMRKLQELMQQFSTLKGHVPPKTTHMFTVVSLERLRKVDANISNPPGSSGIE</sequence>
<protein>
    <submittedName>
        <fullName evidence="1">Uncharacterized protein</fullName>
    </submittedName>
</protein>
<name>A0A504Y2W4_FASGI</name>
<evidence type="ECO:0000313" key="1">
    <source>
        <dbReference type="EMBL" id="TPP55822.1"/>
    </source>
</evidence>
<accession>A0A504Y2W4</accession>
<organism evidence="1 2">
    <name type="scientific">Fasciola gigantica</name>
    <name type="common">Giant liver fluke</name>
    <dbReference type="NCBI Taxonomy" id="46835"/>
    <lineage>
        <taxon>Eukaryota</taxon>
        <taxon>Metazoa</taxon>
        <taxon>Spiralia</taxon>
        <taxon>Lophotrochozoa</taxon>
        <taxon>Platyhelminthes</taxon>
        <taxon>Trematoda</taxon>
        <taxon>Digenea</taxon>
        <taxon>Plagiorchiida</taxon>
        <taxon>Echinostomata</taxon>
        <taxon>Echinostomatoidea</taxon>
        <taxon>Fasciolidae</taxon>
        <taxon>Fasciola</taxon>
    </lineage>
</organism>
<evidence type="ECO:0000313" key="2">
    <source>
        <dbReference type="Proteomes" id="UP000316759"/>
    </source>
</evidence>
<gene>
    <name evidence="1" type="ORF">FGIG_11265</name>
</gene>
<proteinExistence type="predicted"/>
<dbReference type="EMBL" id="SUNJ01015330">
    <property type="protein sequence ID" value="TPP55822.1"/>
    <property type="molecule type" value="Genomic_DNA"/>
</dbReference>